<name>A0A5C3PUH0_9APHY</name>
<sequence length="60" mass="6582">MIIDPLIALCSTPDGLAMVSEELVSTIEHTWFAAQLAYPDRVDVGIGFVWASGLFQIDTR</sequence>
<evidence type="ECO:0000313" key="2">
    <source>
        <dbReference type="Proteomes" id="UP000308197"/>
    </source>
</evidence>
<dbReference type="AlphaFoldDB" id="A0A5C3PUH0"/>
<keyword evidence="2" id="KW-1185">Reference proteome</keyword>
<reference evidence="1 2" key="1">
    <citation type="journal article" date="2019" name="Nat. Ecol. Evol.">
        <title>Megaphylogeny resolves global patterns of mushroom evolution.</title>
        <authorList>
            <person name="Varga T."/>
            <person name="Krizsan K."/>
            <person name="Foldi C."/>
            <person name="Dima B."/>
            <person name="Sanchez-Garcia M."/>
            <person name="Sanchez-Ramirez S."/>
            <person name="Szollosi G.J."/>
            <person name="Szarkandi J.G."/>
            <person name="Papp V."/>
            <person name="Albert L."/>
            <person name="Andreopoulos W."/>
            <person name="Angelini C."/>
            <person name="Antonin V."/>
            <person name="Barry K.W."/>
            <person name="Bougher N.L."/>
            <person name="Buchanan P."/>
            <person name="Buyck B."/>
            <person name="Bense V."/>
            <person name="Catcheside P."/>
            <person name="Chovatia M."/>
            <person name="Cooper J."/>
            <person name="Damon W."/>
            <person name="Desjardin D."/>
            <person name="Finy P."/>
            <person name="Geml J."/>
            <person name="Haridas S."/>
            <person name="Hughes K."/>
            <person name="Justo A."/>
            <person name="Karasinski D."/>
            <person name="Kautmanova I."/>
            <person name="Kiss B."/>
            <person name="Kocsube S."/>
            <person name="Kotiranta H."/>
            <person name="LaButti K.M."/>
            <person name="Lechner B.E."/>
            <person name="Liimatainen K."/>
            <person name="Lipzen A."/>
            <person name="Lukacs Z."/>
            <person name="Mihaltcheva S."/>
            <person name="Morgado L.N."/>
            <person name="Niskanen T."/>
            <person name="Noordeloos M.E."/>
            <person name="Ohm R.A."/>
            <person name="Ortiz-Santana B."/>
            <person name="Ovrebo C."/>
            <person name="Racz N."/>
            <person name="Riley R."/>
            <person name="Savchenko A."/>
            <person name="Shiryaev A."/>
            <person name="Soop K."/>
            <person name="Spirin V."/>
            <person name="Szebenyi C."/>
            <person name="Tomsovsky M."/>
            <person name="Tulloss R.E."/>
            <person name="Uehling J."/>
            <person name="Grigoriev I.V."/>
            <person name="Vagvolgyi C."/>
            <person name="Papp T."/>
            <person name="Martin F.M."/>
            <person name="Miettinen O."/>
            <person name="Hibbett D.S."/>
            <person name="Nagy L.G."/>
        </authorList>
    </citation>
    <scope>NUCLEOTIDE SEQUENCE [LARGE SCALE GENOMIC DNA]</scope>
    <source>
        <strain evidence="1 2">HHB13444</strain>
    </source>
</reference>
<dbReference type="Proteomes" id="UP000308197">
    <property type="component" value="Unassembled WGS sequence"/>
</dbReference>
<dbReference type="InParanoid" id="A0A5C3PUH0"/>
<dbReference type="EMBL" id="ML210983">
    <property type="protein sequence ID" value="TFK93326.1"/>
    <property type="molecule type" value="Genomic_DNA"/>
</dbReference>
<organism evidence="1 2">
    <name type="scientific">Polyporus arcularius HHB13444</name>
    <dbReference type="NCBI Taxonomy" id="1314778"/>
    <lineage>
        <taxon>Eukaryota</taxon>
        <taxon>Fungi</taxon>
        <taxon>Dikarya</taxon>
        <taxon>Basidiomycota</taxon>
        <taxon>Agaricomycotina</taxon>
        <taxon>Agaricomycetes</taxon>
        <taxon>Polyporales</taxon>
        <taxon>Polyporaceae</taxon>
        <taxon>Polyporus</taxon>
    </lineage>
</organism>
<gene>
    <name evidence="1" type="ORF">K466DRAFT_581042</name>
</gene>
<evidence type="ECO:0000313" key="1">
    <source>
        <dbReference type="EMBL" id="TFK93326.1"/>
    </source>
</evidence>
<protein>
    <submittedName>
        <fullName evidence="1">Uncharacterized protein</fullName>
    </submittedName>
</protein>
<accession>A0A5C3PUH0</accession>
<proteinExistence type="predicted"/>